<gene>
    <name evidence="1" type="ORF">NM208_g6479</name>
</gene>
<protein>
    <submittedName>
        <fullName evidence="1">Uncharacterized protein</fullName>
    </submittedName>
</protein>
<accession>A0ACC1SCU2</accession>
<comment type="caution">
    <text evidence="1">The sequence shown here is derived from an EMBL/GenBank/DDBJ whole genome shotgun (WGS) entry which is preliminary data.</text>
</comment>
<sequence length="688" mass="75857">MTDYTPVAQVSEHDASVTKEPEKSGPRADASSTQLSSSPPNELQSRNRYRGQRTKGFSAVLAPWIGLWLMEFMACVLLAISLVAIVVTLYPHQGEPLPQLPFSVSINTLLAIYTFVLKGAMALVLTSCVSQLQWAWLSQERPLSDAALYASAAAGPLGSTYLLWKQRLRHPITTLAGLITITSMAIDPFVQQLVSYSDCTVAVGNNATMPRTNFFKSQGRHISAGRMNIVPSIQTAINLGLYSNSNGISFDCSTGNCTFSKEYATIAYCSTCEDISNTITFNTSCYTDPSGTKNCTQYDNQLTRSNPNITSYLEDGTAMTWAGNSHNNSPFMVSTVNSTDQSVTFLQGKNVFTHFRADPTTALELEGCEDAVTNDTWYCRGYGAARCNFRPCVRAYKSTVEAGLLEERATGLYNGTWGFNASLYTSAVVDTACITADERGQLTKLGYEISATDRWIAFNESVNITNIKDLEPSNLQFPESMWARQCVYILDQNFLNSIWEYYLTSFFSGNITGTWSNYNTITEFTGPQVLQTIYNYSRMSLDGTQGLFDGMANSLTTFIRQNGESFASIPASGQVQHYATCLNVSWPWVALPSALIGLVWILLALTIYTAESLRSPVWKDYPLSLLFHSPWNGNSSSETQDTTAVHPRDQDVSTVEEMEATAARIRVKLENEDGVYILRSAVTSSARP</sequence>
<name>A0ACC1SCU2_9HYPO</name>
<reference evidence="1" key="1">
    <citation type="submission" date="2022-08" db="EMBL/GenBank/DDBJ databases">
        <title>Genome Sequence of Fusarium decemcellulare.</title>
        <authorList>
            <person name="Buettner E."/>
        </authorList>
    </citation>
    <scope>NUCLEOTIDE SEQUENCE</scope>
    <source>
        <strain evidence="1">Babe19</strain>
    </source>
</reference>
<dbReference type="Proteomes" id="UP001148629">
    <property type="component" value="Unassembled WGS sequence"/>
</dbReference>
<organism evidence="1 2">
    <name type="scientific">Fusarium decemcellulare</name>
    <dbReference type="NCBI Taxonomy" id="57161"/>
    <lineage>
        <taxon>Eukaryota</taxon>
        <taxon>Fungi</taxon>
        <taxon>Dikarya</taxon>
        <taxon>Ascomycota</taxon>
        <taxon>Pezizomycotina</taxon>
        <taxon>Sordariomycetes</taxon>
        <taxon>Hypocreomycetidae</taxon>
        <taxon>Hypocreales</taxon>
        <taxon>Nectriaceae</taxon>
        <taxon>Fusarium</taxon>
        <taxon>Fusarium decemcellulare species complex</taxon>
    </lineage>
</organism>
<dbReference type="EMBL" id="JANRMS010000603">
    <property type="protein sequence ID" value="KAJ3537023.1"/>
    <property type="molecule type" value="Genomic_DNA"/>
</dbReference>
<keyword evidence="2" id="KW-1185">Reference proteome</keyword>
<evidence type="ECO:0000313" key="1">
    <source>
        <dbReference type="EMBL" id="KAJ3537023.1"/>
    </source>
</evidence>
<proteinExistence type="predicted"/>
<evidence type="ECO:0000313" key="2">
    <source>
        <dbReference type="Proteomes" id="UP001148629"/>
    </source>
</evidence>